<dbReference type="GeneID" id="116209615"/>
<dbReference type="GO" id="GO:0031146">
    <property type="term" value="P:SCF-dependent proteasomal ubiquitin-dependent protein catabolic process"/>
    <property type="evidence" value="ECO:0007669"/>
    <property type="project" value="InterPro"/>
</dbReference>
<evidence type="ECO:0000313" key="3">
    <source>
        <dbReference type="Proteomes" id="UP000197138"/>
    </source>
</evidence>
<dbReference type="GO" id="GO:0019005">
    <property type="term" value="C:SCF ubiquitin ligase complex"/>
    <property type="evidence" value="ECO:0007669"/>
    <property type="project" value="TreeGrafter"/>
</dbReference>
<dbReference type="PANTHER" id="PTHR16008:SF4">
    <property type="entry name" value="F-BOX ONLY PROTEIN 4"/>
    <property type="match status" value="1"/>
</dbReference>
<dbReference type="SUPFAM" id="SSF81383">
    <property type="entry name" value="F-box domain"/>
    <property type="match status" value="1"/>
</dbReference>
<dbReference type="Proteomes" id="UP000197138">
    <property type="component" value="Unassembled WGS sequence"/>
</dbReference>
<accession>A0A218WMP8</accession>
<evidence type="ECO:0000313" key="2">
    <source>
        <dbReference type="EMBL" id="OWM74114.1"/>
    </source>
</evidence>
<dbReference type="AlphaFoldDB" id="A0A218WMP8"/>
<organism evidence="2 3">
    <name type="scientific">Punica granatum</name>
    <name type="common">Pomegranate</name>
    <dbReference type="NCBI Taxonomy" id="22663"/>
    <lineage>
        <taxon>Eukaryota</taxon>
        <taxon>Viridiplantae</taxon>
        <taxon>Streptophyta</taxon>
        <taxon>Embryophyta</taxon>
        <taxon>Tracheophyta</taxon>
        <taxon>Spermatophyta</taxon>
        <taxon>Magnoliopsida</taxon>
        <taxon>eudicotyledons</taxon>
        <taxon>Gunneridae</taxon>
        <taxon>Pentapetalae</taxon>
        <taxon>rosids</taxon>
        <taxon>malvids</taxon>
        <taxon>Myrtales</taxon>
        <taxon>Lythraceae</taxon>
        <taxon>Punica</taxon>
    </lineage>
</organism>
<dbReference type="InterPro" id="IPR039588">
    <property type="entry name" value="FBXO4"/>
</dbReference>
<reference evidence="3" key="1">
    <citation type="journal article" date="2017" name="Plant J.">
        <title>The pomegranate (Punica granatum L.) genome and the genomics of punicalagin biosynthesis.</title>
        <authorList>
            <person name="Qin G."/>
            <person name="Xu C."/>
            <person name="Ming R."/>
            <person name="Tang H."/>
            <person name="Guyot R."/>
            <person name="Kramer E.M."/>
            <person name="Hu Y."/>
            <person name="Yi X."/>
            <person name="Qi Y."/>
            <person name="Xu X."/>
            <person name="Gao Z."/>
            <person name="Pan H."/>
            <person name="Jian J."/>
            <person name="Tian Y."/>
            <person name="Yue Z."/>
            <person name="Xu Y."/>
        </authorList>
    </citation>
    <scope>NUCLEOTIDE SEQUENCE [LARGE SCALE GENOMIC DNA]</scope>
    <source>
        <strain evidence="3">cv. Dabenzi</strain>
    </source>
</reference>
<keyword evidence="4" id="KW-1185">Reference proteome</keyword>
<dbReference type="OrthoDB" id="3219396at2759"/>
<sequence length="277" mass="31908">MNVSSVKGATMKQQEDDLWSSLPEDVALKIASSLQVGDVCNLGSCSTFWRGLCRSDFLWESLARQRWPLLLGPCGDDSSSSSSSVVRGFERSGFDMNMEPFYERWECFYIKWHKEMARRAVLVVQYIEQYTSSDSLEIREYLKAIEDLSFMQLGFTDIQMFFFRPKVSVLINLVGLHYCINWLGVPAEDVMKALENHSISQRQVCVKWWKVGRWFYGFRMRDESHSRQVSLQDITTNAPEKKSEVLGVLRRGAVHEVLRVQISVAAPSYTSWSHQSS</sequence>
<dbReference type="GO" id="GO:0000209">
    <property type="term" value="P:protein polyubiquitination"/>
    <property type="evidence" value="ECO:0007669"/>
    <property type="project" value="TreeGrafter"/>
</dbReference>
<dbReference type="EMBL" id="MTKT01003794">
    <property type="protein sequence ID" value="OWM74114.1"/>
    <property type="molecule type" value="Genomic_DNA"/>
</dbReference>
<gene>
    <name evidence="5" type="primary">LOC116209615</name>
    <name evidence="2" type="ORF">CDL15_Pgr008425</name>
</gene>
<feature type="domain" description="F-box" evidence="1">
    <location>
        <begin position="16"/>
        <end position="62"/>
    </location>
</feature>
<reference evidence="2" key="2">
    <citation type="submission" date="2017-06" db="EMBL/GenBank/DDBJ databases">
        <title>The pomegranate genome and the genomics of punicalagin biosynthesis.</title>
        <authorList>
            <person name="Xu C."/>
        </authorList>
    </citation>
    <scope>NUCLEOTIDE SEQUENCE [LARGE SCALE GENOMIC DNA]</scope>
    <source>
        <tissue evidence="2">Fresh leaf</tissue>
    </source>
</reference>
<reference evidence="5" key="4">
    <citation type="submission" date="2025-04" db="UniProtKB">
        <authorList>
            <consortium name="RefSeq"/>
        </authorList>
    </citation>
    <scope>IDENTIFICATION</scope>
    <source>
        <tissue evidence="5">Leaf</tissue>
    </source>
</reference>
<dbReference type="Proteomes" id="UP000515151">
    <property type="component" value="Chromosome 5"/>
</dbReference>
<dbReference type="Gene3D" id="1.20.1280.50">
    <property type="match status" value="1"/>
</dbReference>
<evidence type="ECO:0000313" key="5">
    <source>
        <dbReference type="RefSeq" id="XP_031399173.1"/>
    </source>
</evidence>
<protein>
    <submittedName>
        <fullName evidence="5">Uncharacterized protein LOC116209615</fullName>
    </submittedName>
</protein>
<dbReference type="InterPro" id="IPR036047">
    <property type="entry name" value="F-box-like_dom_sf"/>
</dbReference>
<reference evidence="4" key="3">
    <citation type="journal article" date="2020" name="Plant Biotechnol. J.">
        <title>The pomegranate (Punica granatum L.) draft genome dissects genetic divergence between soft- and hard-seeded cultivars.</title>
        <authorList>
            <person name="Luo X."/>
            <person name="Li H."/>
            <person name="Wu Z."/>
            <person name="Yao W."/>
            <person name="Zhao P."/>
            <person name="Cao D."/>
            <person name="Yu H."/>
            <person name="Li K."/>
            <person name="Poudel K."/>
            <person name="Zhao D."/>
            <person name="Zhang F."/>
            <person name="Xia X."/>
            <person name="Chen L."/>
            <person name="Wang Q."/>
            <person name="Jing D."/>
            <person name="Cao S."/>
        </authorList>
    </citation>
    <scope>NUCLEOTIDE SEQUENCE [LARGE SCALE GENOMIC DNA]</scope>
</reference>
<evidence type="ECO:0000313" key="4">
    <source>
        <dbReference type="Proteomes" id="UP000515151"/>
    </source>
</evidence>
<dbReference type="PROSITE" id="PS50181">
    <property type="entry name" value="FBOX"/>
    <property type="match status" value="1"/>
</dbReference>
<dbReference type="Pfam" id="PF12937">
    <property type="entry name" value="F-box-like"/>
    <property type="match status" value="1"/>
</dbReference>
<name>A0A218WMP8_PUNGR</name>
<evidence type="ECO:0000259" key="1">
    <source>
        <dbReference type="PROSITE" id="PS50181"/>
    </source>
</evidence>
<dbReference type="InterPro" id="IPR001810">
    <property type="entry name" value="F-box_dom"/>
</dbReference>
<dbReference type="RefSeq" id="XP_031399173.1">
    <property type="nucleotide sequence ID" value="XM_031543313.1"/>
</dbReference>
<dbReference type="PANTHER" id="PTHR16008">
    <property type="entry name" value="F-BOX ONLY PROTEIN 4"/>
    <property type="match status" value="1"/>
</dbReference>
<proteinExistence type="predicted"/>